<evidence type="ECO:0000313" key="4">
    <source>
        <dbReference type="EMBL" id="WCG21961.1"/>
    </source>
</evidence>
<dbReference type="InterPro" id="IPR044911">
    <property type="entry name" value="V-type_ATPase_csu/dsu_dom_3"/>
</dbReference>
<dbReference type="PANTHER" id="PTHR38682:SF1">
    <property type="entry name" value="V-TYPE ATP SYNTHASE SUBUNIT C"/>
    <property type="match status" value="1"/>
</dbReference>
<name>A0AAE9XDV9_9ENTE</name>
<dbReference type="SUPFAM" id="SSF103486">
    <property type="entry name" value="V-type ATP synthase subunit C"/>
    <property type="match status" value="1"/>
</dbReference>
<comment type="similarity">
    <text evidence="1">Belongs to the V-ATPase V0D/AC39 subunit family.</text>
</comment>
<dbReference type="InterPro" id="IPR035067">
    <property type="entry name" value="V-type_ATPase_csu/dsu"/>
</dbReference>
<proteinExistence type="inferred from homology"/>
<dbReference type="Gene3D" id="1.20.1690.10">
    <property type="entry name" value="V-type ATP synthase subunit C domain"/>
    <property type="match status" value="2"/>
</dbReference>
<accession>A0AAE9XDV9</accession>
<evidence type="ECO:0000256" key="2">
    <source>
        <dbReference type="ARBA" id="ARBA00022448"/>
    </source>
</evidence>
<evidence type="ECO:0000313" key="5">
    <source>
        <dbReference type="Proteomes" id="UP001179600"/>
    </source>
</evidence>
<dbReference type="EMBL" id="CP116507">
    <property type="protein sequence ID" value="WCG21961.1"/>
    <property type="molecule type" value="Genomic_DNA"/>
</dbReference>
<dbReference type="PANTHER" id="PTHR38682">
    <property type="entry name" value="V-TYPE ATP SYNTHASE SUBUNIT C"/>
    <property type="match status" value="1"/>
</dbReference>
<reference evidence="4" key="1">
    <citation type="submission" date="2023-01" db="EMBL/GenBank/DDBJ databases">
        <title>Oxazolidinone resistance genes in florfenicol resistant enterococci from beef cattle and veal calves at slaughter.</title>
        <authorList>
            <person name="Biggel M."/>
        </authorList>
    </citation>
    <scope>NUCLEOTIDE SEQUENCE</scope>
    <source>
        <strain evidence="4">K204-1</strain>
    </source>
</reference>
<keyword evidence="3" id="KW-0406">Ion transport</keyword>
<keyword evidence="2" id="KW-0813">Transport</keyword>
<gene>
    <name evidence="4" type="ORF">PML95_06035</name>
</gene>
<dbReference type="Pfam" id="PF01992">
    <property type="entry name" value="vATP-synt_AC39"/>
    <property type="match status" value="1"/>
</dbReference>
<evidence type="ECO:0000256" key="1">
    <source>
        <dbReference type="ARBA" id="ARBA00006709"/>
    </source>
</evidence>
<dbReference type="GO" id="GO:0046961">
    <property type="term" value="F:proton-transporting ATPase activity, rotational mechanism"/>
    <property type="evidence" value="ECO:0007669"/>
    <property type="project" value="InterPro"/>
</dbReference>
<dbReference type="Gene3D" id="1.10.132.50">
    <property type="entry name" value="ATP synthase (C/AC39) subunit, domain 3"/>
    <property type="match status" value="1"/>
</dbReference>
<organism evidence="4 5">
    <name type="scientific">Vagococcus lutrae</name>
    <dbReference type="NCBI Taxonomy" id="81947"/>
    <lineage>
        <taxon>Bacteria</taxon>
        <taxon>Bacillati</taxon>
        <taxon>Bacillota</taxon>
        <taxon>Bacilli</taxon>
        <taxon>Lactobacillales</taxon>
        <taxon>Enterococcaceae</taxon>
        <taxon>Vagococcus</taxon>
    </lineage>
</organism>
<dbReference type="InterPro" id="IPR002843">
    <property type="entry name" value="ATPase_V0-cplx_csu/dsu"/>
</dbReference>
<dbReference type="RefSeq" id="WP_272163054.1">
    <property type="nucleotide sequence ID" value="NZ_CP116507.1"/>
</dbReference>
<sequence>MAKDTLIQTNVQVSVRESQLLSEETVDRLIQANSYEEAIQVMLDSSYARYFRDNQAASLSDIFARIRVDLLDWAYEINQHQLYLADIFAASELFHNVKCVLKEKITGQSLRELRLEGSRYTIQEIESLVQTSKQGRLPDEVREAVYQAISSFGEWRSLQRVELIVDQFYFEYIRRLTNQANSTDVTSFVQTWIDLHNIAVLLQLPREQQDIAQLAFIEGGNISESSWMMLYQEPVEAAGQFFATTDYHGLWQQAVEPGGLDQFDKAVDNWLMKRLSGAMISPFGVEKYLGYMVAKQMEIKNLRLILFAKRSGLAEDQIEKRVRRRYEL</sequence>
<dbReference type="InterPro" id="IPR050873">
    <property type="entry name" value="V-ATPase_V0D/AC39_subunit"/>
</dbReference>
<dbReference type="Proteomes" id="UP001179600">
    <property type="component" value="Chromosome"/>
</dbReference>
<evidence type="ECO:0000256" key="3">
    <source>
        <dbReference type="ARBA" id="ARBA00023065"/>
    </source>
</evidence>
<dbReference type="AlphaFoldDB" id="A0AAE9XDV9"/>
<protein>
    <submittedName>
        <fullName evidence="4">V-type ATPase subunit</fullName>
    </submittedName>
</protein>
<dbReference type="InterPro" id="IPR036079">
    <property type="entry name" value="ATPase_csu/dsu_sf"/>
</dbReference>